<feature type="non-terminal residue" evidence="1">
    <location>
        <position position="1"/>
    </location>
</feature>
<sequence length="53" mass="6562">TKWREMSSCRQSKLFVPNPYIRNQIFKFKRVPIYVIVGMRYIGLNRHLFKMRN</sequence>
<name>A0A7T8K869_CALRO</name>
<organism evidence="1 2">
    <name type="scientific">Caligus rogercresseyi</name>
    <name type="common">Sea louse</name>
    <dbReference type="NCBI Taxonomy" id="217165"/>
    <lineage>
        <taxon>Eukaryota</taxon>
        <taxon>Metazoa</taxon>
        <taxon>Ecdysozoa</taxon>
        <taxon>Arthropoda</taxon>
        <taxon>Crustacea</taxon>
        <taxon>Multicrustacea</taxon>
        <taxon>Hexanauplia</taxon>
        <taxon>Copepoda</taxon>
        <taxon>Siphonostomatoida</taxon>
        <taxon>Caligidae</taxon>
        <taxon>Caligus</taxon>
    </lineage>
</organism>
<keyword evidence="2" id="KW-1185">Reference proteome</keyword>
<dbReference type="AlphaFoldDB" id="A0A7T8K869"/>
<dbReference type="EMBL" id="CP045896">
    <property type="protein sequence ID" value="QQP49719.1"/>
    <property type="molecule type" value="Genomic_DNA"/>
</dbReference>
<gene>
    <name evidence="1" type="ORF">FKW44_010487</name>
</gene>
<reference evidence="2" key="1">
    <citation type="submission" date="2021-01" db="EMBL/GenBank/DDBJ databases">
        <title>Caligus Genome Assembly.</title>
        <authorList>
            <person name="Gallardo-Escarate C."/>
        </authorList>
    </citation>
    <scope>NUCLEOTIDE SEQUENCE [LARGE SCALE GENOMIC DNA]</scope>
</reference>
<evidence type="ECO:0000313" key="1">
    <source>
        <dbReference type="EMBL" id="QQP49719.1"/>
    </source>
</evidence>
<protein>
    <submittedName>
        <fullName evidence="1">Uncharacterized protein</fullName>
    </submittedName>
</protein>
<accession>A0A7T8K869</accession>
<evidence type="ECO:0000313" key="2">
    <source>
        <dbReference type="Proteomes" id="UP000595437"/>
    </source>
</evidence>
<dbReference type="Proteomes" id="UP000595437">
    <property type="component" value="Chromosome 7"/>
</dbReference>
<proteinExistence type="predicted"/>